<dbReference type="InterPro" id="IPR016159">
    <property type="entry name" value="Cullin_repeat-like_dom_sf"/>
</dbReference>
<accession>A0A9D5CIH1</accession>
<comment type="function">
    <text evidence="3">Component of the exocyst complex.</text>
</comment>
<dbReference type="Pfam" id="PF03081">
    <property type="entry name" value="Exo70_C"/>
    <property type="match status" value="1"/>
</dbReference>
<dbReference type="InterPro" id="IPR046364">
    <property type="entry name" value="Exo70_C"/>
</dbReference>
<dbReference type="GO" id="GO:0015031">
    <property type="term" value="P:protein transport"/>
    <property type="evidence" value="ECO:0007669"/>
    <property type="project" value="UniProtKB-KW"/>
</dbReference>
<dbReference type="AlphaFoldDB" id="A0A9D5CIH1"/>
<dbReference type="GO" id="GO:0005546">
    <property type="term" value="F:phosphatidylinositol-4,5-bisphosphate binding"/>
    <property type="evidence" value="ECO:0007669"/>
    <property type="project" value="InterPro"/>
</dbReference>
<keyword evidence="3" id="KW-0268">Exocytosis</keyword>
<dbReference type="InterPro" id="IPR004140">
    <property type="entry name" value="Exo70"/>
</dbReference>
<protein>
    <recommendedName>
        <fullName evidence="3">Exocyst subunit Exo70 family protein</fullName>
    </recommendedName>
</protein>
<evidence type="ECO:0000259" key="4">
    <source>
        <dbReference type="Pfam" id="PF03081"/>
    </source>
</evidence>
<comment type="similarity">
    <text evidence="1 3">Belongs to the EXO70 family.</text>
</comment>
<dbReference type="GO" id="GO:0000145">
    <property type="term" value="C:exocyst"/>
    <property type="evidence" value="ECO:0007669"/>
    <property type="project" value="InterPro"/>
</dbReference>
<evidence type="ECO:0000313" key="5">
    <source>
        <dbReference type="EMBL" id="KAJ0973993.1"/>
    </source>
</evidence>
<dbReference type="GO" id="GO:0006887">
    <property type="term" value="P:exocytosis"/>
    <property type="evidence" value="ECO:0007669"/>
    <property type="project" value="UniProtKB-KW"/>
</dbReference>
<evidence type="ECO:0000256" key="2">
    <source>
        <dbReference type="ARBA" id="ARBA00022448"/>
    </source>
</evidence>
<comment type="caution">
    <text evidence="5">The sequence shown here is derived from an EMBL/GenBank/DDBJ whole genome shotgun (WGS) entry which is preliminary data.</text>
</comment>
<dbReference type="PANTHER" id="PTHR12542:SF49">
    <property type="entry name" value="EXOCYST SUBUNIT EXO70 FAMILY PROTEIN"/>
    <property type="match status" value="1"/>
</dbReference>
<keyword evidence="6" id="KW-1185">Reference proteome</keyword>
<dbReference type="SUPFAM" id="SSF74788">
    <property type="entry name" value="Cullin repeat-like"/>
    <property type="match status" value="1"/>
</dbReference>
<evidence type="ECO:0000256" key="1">
    <source>
        <dbReference type="ARBA" id="ARBA00006756"/>
    </source>
</evidence>
<gene>
    <name evidence="5" type="ORF">J5N97_015958</name>
</gene>
<feature type="domain" description="Exocyst complex subunit Exo70 C-terminal" evidence="4">
    <location>
        <begin position="53"/>
        <end position="95"/>
    </location>
</feature>
<reference evidence="5" key="2">
    <citation type="journal article" date="2022" name="Hortic Res">
        <title>The genome of Dioscorea zingiberensis sheds light on the biosynthesis, origin and evolution of the medicinally important diosgenin saponins.</title>
        <authorList>
            <person name="Li Y."/>
            <person name="Tan C."/>
            <person name="Li Z."/>
            <person name="Guo J."/>
            <person name="Li S."/>
            <person name="Chen X."/>
            <person name="Wang C."/>
            <person name="Dai X."/>
            <person name="Yang H."/>
            <person name="Song W."/>
            <person name="Hou L."/>
            <person name="Xu J."/>
            <person name="Tong Z."/>
            <person name="Xu A."/>
            <person name="Yuan X."/>
            <person name="Wang W."/>
            <person name="Yang Q."/>
            <person name="Chen L."/>
            <person name="Sun Z."/>
            <person name="Wang K."/>
            <person name="Pan B."/>
            <person name="Chen J."/>
            <person name="Bao Y."/>
            <person name="Liu F."/>
            <person name="Qi X."/>
            <person name="Gang D.R."/>
            <person name="Wen J."/>
            <person name="Li J."/>
        </authorList>
    </citation>
    <scope>NUCLEOTIDE SEQUENCE</scope>
    <source>
        <strain evidence="5">Dzin_1.0</strain>
    </source>
</reference>
<dbReference type="Gene3D" id="1.20.1280.170">
    <property type="entry name" value="Exocyst complex component Exo70"/>
    <property type="match status" value="1"/>
</dbReference>
<evidence type="ECO:0000256" key="3">
    <source>
        <dbReference type="RuleBase" id="RU365026"/>
    </source>
</evidence>
<keyword evidence="3" id="KW-0653">Protein transport</keyword>
<dbReference type="OrthoDB" id="1922221at2759"/>
<name>A0A9D5CIH1_9LILI</name>
<organism evidence="5 6">
    <name type="scientific">Dioscorea zingiberensis</name>
    <dbReference type="NCBI Taxonomy" id="325984"/>
    <lineage>
        <taxon>Eukaryota</taxon>
        <taxon>Viridiplantae</taxon>
        <taxon>Streptophyta</taxon>
        <taxon>Embryophyta</taxon>
        <taxon>Tracheophyta</taxon>
        <taxon>Spermatophyta</taxon>
        <taxon>Magnoliopsida</taxon>
        <taxon>Liliopsida</taxon>
        <taxon>Dioscoreales</taxon>
        <taxon>Dioscoreaceae</taxon>
        <taxon>Dioscorea</taxon>
    </lineage>
</organism>
<evidence type="ECO:0000313" key="6">
    <source>
        <dbReference type="Proteomes" id="UP001085076"/>
    </source>
</evidence>
<dbReference type="PANTHER" id="PTHR12542">
    <property type="entry name" value="EXOCYST COMPLEX PROTEIN EXO70"/>
    <property type="match status" value="1"/>
</dbReference>
<dbReference type="Proteomes" id="UP001085076">
    <property type="component" value="Miscellaneous, Linkage group lg04"/>
</dbReference>
<keyword evidence="2 3" id="KW-0813">Transport</keyword>
<proteinExistence type="inferred from homology"/>
<dbReference type="EMBL" id="JAGGNH010000004">
    <property type="protein sequence ID" value="KAJ0973993.1"/>
    <property type="molecule type" value="Genomic_DNA"/>
</dbReference>
<reference evidence="5" key="1">
    <citation type="submission" date="2021-03" db="EMBL/GenBank/DDBJ databases">
        <authorList>
            <person name="Li Z."/>
            <person name="Yang C."/>
        </authorList>
    </citation>
    <scope>NUCLEOTIDE SEQUENCE</scope>
    <source>
        <strain evidence="5">Dzin_1.0</strain>
        <tissue evidence="5">Leaf</tissue>
    </source>
</reference>
<sequence>MMLISNYDKECCQAYMNIRKEALDECLSLLRMERWSIEEILQMAWNLLNNKIKRWNRAMKVFVRVYLTSERRLCDLVLGDYSSSVRDSCFVEITKVQSCKC</sequence>